<comment type="caution">
    <text evidence="4">The sequence shown here is derived from an EMBL/GenBank/DDBJ whole genome shotgun (WGS) entry which is preliminary data.</text>
</comment>
<keyword evidence="2" id="KW-0812">Transmembrane</keyword>
<evidence type="ECO:0000256" key="2">
    <source>
        <dbReference type="SAM" id="Phobius"/>
    </source>
</evidence>
<feature type="compositionally biased region" description="Polar residues" evidence="1">
    <location>
        <begin position="130"/>
        <end position="145"/>
    </location>
</feature>
<feature type="transmembrane region" description="Helical" evidence="2">
    <location>
        <begin position="521"/>
        <end position="541"/>
    </location>
</feature>
<feature type="region of interest" description="Disordered" evidence="1">
    <location>
        <begin position="94"/>
        <end position="153"/>
    </location>
</feature>
<evidence type="ECO:0000256" key="3">
    <source>
        <dbReference type="SAM" id="SignalP"/>
    </source>
</evidence>
<evidence type="ECO:0008006" key="6">
    <source>
        <dbReference type="Google" id="ProtNLM"/>
    </source>
</evidence>
<gene>
    <name evidence="4" type="ORF">MSAN_01139400</name>
</gene>
<evidence type="ECO:0000256" key="1">
    <source>
        <dbReference type="SAM" id="MobiDB-lite"/>
    </source>
</evidence>
<keyword evidence="2" id="KW-1133">Transmembrane helix</keyword>
<name>A0A8H6YH20_9AGAR</name>
<feature type="signal peptide" evidence="3">
    <location>
        <begin position="1"/>
        <end position="17"/>
    </location>
</feature>
<evidence type="ECO:0000313" key="5">
    <source>
        <dbReference type="Proteomes" id="UP000623467"/>
    </source>
</evidence>
<accession>A0A8H6YH20</accession>
<sequence>MSSIRWLLAALRKFILGNTFVRASTRGLLWLLASLWRATKGPSPRSTFADDSRVVFAQTPDHDGGHTLTPTSRVDTENPVGYISASSMPAFLQPYLNSGPGESQASEDTTTHSMAQESHPLHNLSDHHLGSSSVPHLPPSTSMQDLSAPPGVDGDAAVNSLPCLSKTHKCIFPGTPETLRRYDRKAIIPPDPSTFCLPPLAMDGLPNPPTPGWTACQHPKGALYFFQEEQRVFTDANLFDMETLLFINENLRIVNDFLSTHSVHLDPGVDLVLDENIDSDGTRECQYYFVNHVGRCVFWMDNGDSDLFPVTAHVKGMTSASHIRHELEAQYWLHCEYYPRAFELTHEIINELRDIVLHAASDVFTSSTTTVSWKIDDLRDMNTCIAGCNEIIGKHTENKFEGSNCLVGRLMHKFARDRVYNFHGEPGARLNIHKSVHGTVQKGTMFIRLLNLLLLSVPNSHLSGLRALSIDGIIRHSRWAQFVKGLISEWQDCNINAAVILAANVGFLSIQSVDQGSPAQMASYVSTVASIASILIGLLLLGYHRNLDSNSAAAISFTSNDTDWRRPLEALAVLYSLPFSMLLWSIVYFLWAFMGAKIFVAYMLLTGAVIAATMLILLCVAQAWSDWVRDSMAKKWRRMLSWPIAIFRKMYDSERSVPNV</sequence>
<keyword evidence="3" id="KW-0732">Signal</keyword>
<reference evidence="4" key="1">
    <citation type="submission" date="2020-05" db="EMBL/GenBank/DDBJ databases">
        <title>Mycena genomes resolve the evolution of fungal bioluminescence.</title>
        <authorList>
            <person name="Tsai I.J."/>
        </authorList>
    </citation>
    <scope>NUCLEOTIDE SEQUENCE</scope>
    <source>
        <strain evidence="4">160909Yilan</strain>
    </source>
</reference>
<proteinExistence type="predicted"/>
<evidence type="ECO:0000313" key="4">
    <source>
        <dbReference type="EMBL" id="KAF7361083.1"/>
    </source>
</evidence>
<dbReference type="EMBL" id="JACAZH010000008">
    <property type="protein sequence ID" value="KAF7361083.1"/>
    <property type="molecule type" value="Genomic_DNA"/>
</dbReference>
<feature type="transmembrane region" description="Helical" evidence="2">
    <location>
        <begin position="599"/>
        <end position="624"/>
    </location>
</feature>
<feature type="compositionally biased region" description="Polar residues" evidence="1">
    <location>
        <begin position="100"/>
        <end position="116"/>
    </location>
</feature>
<dbReference type="OrthoDB" id="2657661at2759"/>
<protein>
    <recommendedName>
        <fullName evidence="6">Transmembrane protein</fullName>
    </recommendedName>
</protein>
<organism evidence="4 5">
    <name type="scientific">Mycena sanguinolenta</name>
    <dbReference type="NCBI Taxonomy" id="230812"/>
    <lineage>
        <taxon>Eukaryota</taxon>
        <taxon>Fungi</taxon>
        <taxon>Dikarya</taxon>
        <taxon>Basidiomycota</taxon>
        <taxon>Agaricomycotina</taxon>
        <taxon>Agaricomycetes</taxon>
        <taxon>Agaricomycetidae</taxon>
        <taxon>Agaricales</taxon>
        <taxon>Marasmiineae</taxon>
        <taxon>Mycenaceae</taxon>
        <taxon>Mycena</taxon>
    </lineage>
</organism>
<keyword evidence="2" id="KW-0472">Membrane</keyword>
<keyword evidence="5" id="KW-1185">Reference proteome</keyword>
<feature type="chain" id="PRO_5034233740" description="Transmembrane protein" evidence="3">
    <location>
        <begin position="18"/>
        <end position="660"/>
    </location>
</feature>
<dbReference type="Proteomes" id="UP000623467">
    <property type="component" value="Unassembled WGS sequence"/>
</dbReference>
<feature type="transmembrane region" description="Helical" evidence="2">
    <location>
        <begin position="572"/>
        <end position="593"/>
    </location>
</feature>
<dbReference type="AlphaFoldDB" id="A0A8H6YH20"/>